<dbReference type="EMBL" id="ML995523">
    <property type="protein sequence ID" value="KAF2136368.1"/>
    <property type="molecule type" value="Genomic_DNA"/>
</dbReference>
<dbReference type="Proteomes" id="UP000799438">
    <property type="component" value="Unassembled WGS sequence"/>
</dbReference>
<protein>
    <recommendedName>
        <fullName evidence="4">Extracellular membrane protein CFEM domain-containing protein</fullName>
    </recommendedName>
</protein>
<name>A0A6A6AYN0_9PEZI</name>
<gene>
    <name evidence="2" type="ORF">K452DRAFT_313234</name>
</gene>
<dbReference type="GeneID" id="54301138"/>
<keyword evidence="1" id="KW-0732">Signal</keyword>
<evidence type="ECO:0000256" key="1">
    <source>
        <dbReference type="SAM" id="SignalP"/>
    </source>
</evidence>
<evidence type="ECO:0000313" key="2">
    <source>
        <dbReference type="EMBL" id="KAF2136368.1"/>
    </source>
</evidence>
<organism evidence="2 3">
    <name type="scientific">Aplosporella prunicola CBS 121167</name>
    <dbReference type="NCBI Taxonomy" id="1176127"/>
    <lineage>
        <taxon>Eukaryota</taxon>
        <taxon>Fungi</taxon>
        <taxon>Dikarya</taxon>
        <taxon>Ascomycota</taxon>
        <taxon>Pezizomycotina</taxon>
        <taxon>Dothideomycetes</taxon>
        <taxon>Dothideomycetes incertae sedis</taxon>
        <taxon>Botryosphaeriales</taxon>
        <taxon>Aplosporellaceae</taxon>
        <taxon>Aplosporella</taxon>
    </lineage>
</organism>
<feature type="chain" id="PRO_5025421511" description="Extracellular membrane protein CFEM domain-containing protein" evidence="1">
    <location>
        <begin position="18"/>
        <end position="198"/>
    </location>
</feature>
<feature type="signal peptide" evidence="1">
    <location>
        <begin position="1"/>
        <end position="17"/>
    </location>
</feature>
<accession>A0A6A6AYN0</accession>
<dbReference type="RefSeq" id="XP_033392086.1">
    <property type="nucleotide sequence ID" value="XM_033543641.1"/>
</dbReference>
<evidence type="ECO:0000313" key="3">
    <source>
        <dbReference type="Proteomes" id="UP000799438"/>
    </source>
</evidence>
<keyword evidence="3" id="KW-1185">Reference proteome</keyword>
<evidence type="ECO:0008006" key="4">
    <source>
        <dbReference type="Google" id="ProtNLM"/>
    </source>
</evidence>
<proteinExistence type="predicted"/>
<reference evidence="2" key="1">
    <citation type="journal article" date="2020" name="Stud. Mycol.">
        <title>101 Dothideomycetes genomes: a test case for predicting lifestyles and emergence of pathogens.</title>
        <authorList>
            <person name="Haridas S."/>
            <person name="Albert R."/>
            <person name="Binder M."/>
            <person name="Bloem J."/>
            <person name="Labutti K."/>
            <person name="Salamov A."/>
            <person name="Andreopoulos B."/>
            <person name="Baker S."/>
            <person name="Barry K."/>
            <person name="Bills G."/>
            <person name="Bluhm B."/>
            <person name="Cannon C."/>
            <person name="Castanera R."/>
            <person name="Culley D."/>
            <person name="Daum C."/>
            <person name="Ezra D."/>
            <person name="Gonzalez J."/>
            <person name="Henrissat B."/>
            <person name="Kuo A."/>
            <person name="Liang C."/>
            <person name="Lipzen A."/>
            <person name="Lutzoni F."/>
            <person name="Magnuson J."/>
            <person name="Mondo S."/>
            <person name="Nolan M."/>
            <person name="Ohm R."/>
            <person name="Pangilinan J."/>
            <person name="Park H.-J."/>
            <person name="Ramirez L."/>
            <person name="Alfaro M."/>
            <person name="Sun H."/>
            <person name="Tritt A."/>
            <person name="Yoshinaga Y."/>
            <person name="Zwiers L.-H."/>
            <person name="Turgeon B."/>
            <person name="Goodwin S."/>
            <person name="Spatafora J."/>
            <person name="Crous P."/>
            <person name="Grigoriev I."/>
        </authorList>
    </citation>
    <scope>NUCLEOTIDE SEQUENCE</scope>
    <source>
        <strain evidence="2">CBS 121167</strain>
    </source>
</reference>
<sequence length="198" mass="22109">MRISHLALVALAAIGQAVPSPQENQDDVYFSKLDKDLSKVVPCIKECMTSFYSEVDMRAVTRDQFCFRDRLKVRKWIRDQLNECGLEKCGSEESMPRATLKPDLTFHPRSSTWLCLRVKCGGGAGSYQDDRNTEDSAKVPAKVRLRGTTKKTKDYLFAAQEDTWLGKAGRSIHGFPLIASIIGATVTLAAKALALKWH</sequence>
<dbReference type="AlphaFoldDB" id="A0A6A6AYN0"/>